<accession>B5U4Z4</accession>
<dbReference type="EMBL" id="FJ174691">
    <property type="protein sequence ID" value="ACI12440.1"/>
    <property type="molecule type" value="Genomic_DNA"/>
</dbReference>
<protein>
    <submittedName>
        <fullName evidence="1">Uncharacterized protein</fullName>
    </submittedName>
</protein>
<keyword evidence="2" id="KW-1185">Reference proteome</keyword>
<name>B5U4Z4_9CAUD</name>
<reference evidence="1 2" key="1">
    <citation type="submission" date="2008-09" db="EMBL/GenBank/DDBJ databases">
        <authorList>
            <person name="Tantoco A.T."/>
            <person name="Edgar R.H."/>
            <person name="Ko C."/>
            <person name="Chambers R.A."/>
            <person name="Jacobs-Sera D."/>
            <person name="Hendrix R.W."/>
            <person name="Hatfull G.F."/>
        </authorList>
    </citation>
    <scope>NUCLEOTIDE SEQUENCE [LARGE SCALE GENOMIC DNA]</scope>
</reference>
<organism evidence="1 2">
    <name type="scientific">Mycobacterium phage Konstantine</name>
    <dbReference type="NCBI Taxonomy" id="563121"/>
    <lineage>
        <taxon>Viruses</taxon>
        <taxon>Duplodnaviria</taxon>
        <taxon>Heunggongvirae</taxon>
        <taxon>Uroviricota</taxon>
        <taxon>Caudoviricetes</taxon>
        <taxon>Konstantinevirus</taxon>
        <taxon>Konstantinevirus konstantine</taxon>
    </lineage>
</organism>
<sequence>MARVRIDFDHAQLHRMQKKIRNMPQQVNQDVSAVVDYNAAYGQAHMRTNAPWTDRTGAARSGLFALPGHYGKMHEIFLTYSVYYGIWLEVANSGKYQILQPTLLMLGRKLMRDVEGIMDS</sequence>
<proteinExistence type="predicted"/>
<dbReference type="KEGG" id="vg:6940726"/>
<evidence type="ECO:0000313" key="1">
    <source>
        <dbReference type="EMBL" id="ACI12440.1"/>
    </source>
</evidence>
<dbReference type="RefSeq" id="YP_002242081.1">
    <property type="nucleotide sequence ID" value="NC_011292.1"/>
</dbReference>
<dbReference type="GeneID" id="6940726"/>
<dbReference type="Proteomes" id="UP000002183">
    <property type="component" value="Segment"/>
</dbReference>
<evidence type="ECO:0000313" key="2">
    <source>
        <dbReference type="Proteomes" id="UP000002183"/>
    </source>
</evidence>
<gene>
    <name evidence="1" type="primary">24</name>
    <name evidence="1" type="ORF">KONSTANTINE_24</name>
</gene>